<feature type="transmembrane region" description="Helical" evidence="8">
    <location>
        <begin position="114"/>
        <end position="135"/>
    </location>
</feature>
<evidence type="ECO:0000313" key="9">
    <source>
        <dbReference type="EMBL" id="PTQ93222.1"/>
    </source>
</evidence>
<gene>
    <name evidence="9" type="ORF">C8P68_10994</name>
</gene>
<dbReference type="AlphaFoldDB" id="A0A2T5J5R6"/>
<dbReference type="EMBL" id="QAOQ01000009">
    <property type="protein sequence ID" value="PTQ93222.1"/>
    <property type="molecule type" value="Genomic_DNA"/>
</dbReference>
<evidence type="ECO:0000256" key="8">
    <source>
        <dbReference type="SAM" id="Phobius"/>
    </source>
</evidence>
<evidence type="ECO:0000256" key="2">
    <source>
        <dbReference type="ARBA" id="ARBA00010323"/>
    </source>
</evidence>
<keyword evidence="3 7" id="KW-1003">Cell membrane</keyword>
<keyword evidence="7 9" id="KW-0808">Transferase</keyword>
<dbReference type="Pfam" id="PF03062">
    <property type="entry name" value="MBOAT"/>
    <property type="match status" value="1"/>
</dbReference>
<dbReference type="InterPro" id="IPR024194">
    <property type="entry name" value="Ac/AlaTfrase_AlgI/DltB"/>
</dbReference>
<dbReference type="InterPro" id="IPR051085">
    <property type="entry name" value="MB_O-acyltransferase"/>
</dbReference>
<proteinExistence type="inferred from homology"/>
<evidence type="ECO:0000256" key="6">
    <source>
        <dbReference type="ARBA" id="ARBA00023136"/>
    </source>
</evidence>
<accession>A0A2T5J5R6</accession>
<dbReference type="GO" id="GO:0042121">
    <property type="term" value="P:alginic acid biosynthetic process"/>
    <property type="evidence" value="ECO:0007669"/>
    <property type="project" value="InterPro"/>
</dbReference>
<comment type="subcellular location">
    <subcellularLocation>
        <location evidence="1">Cell membrane</location>
        <topology evidence="1">Multi-pass membrane protein</topology>
    </subcellularLocation>
</comment>
<evidence type="ECO:0000256" key="7">
    <source>
        <dbReference type="PIRNR" id="PIRNR016636"/>
    </source>
</evidence>
<dbReference type="PIRSF" id="PIRSF016636">
    <property type="entry name" value="AlgI_DltB"/>
    <property type="match status" value="1"/>
</dbReference>
<dbReference type="RefSeq" id="WP_107831078.1">
    <property type="nucleotide sequence ID" value="NZ_CP160205.1"/>
</dbReference>
<reference evidence="9 10" key="1">
    <citation type="submission" date="2018-04" db="EMBL/GenBank/DDBJ databases">
        <title>Genomic Encyclopedia of Archaeal and Bacterial Type Strains, Phase II (KMG-II): from individual species to whole genera.</title>
        <authorList>
            <person name="Goeker M."/>
        </authorList>
    </citation>
    <scope>NUCLEOTIDE SEQUENCE [LARGE SCALE GENOMIC DNA]</scope>
    <source>
        <strain evidence="9 10">DSM 26809</strain>
    </source>
</reference>
<organism evidence="9 10">
    <name type="scientific">Mucilaginibacter yixingensis</name>
    <dbReference type="NCBI Taxonomy" id="1295612"/>
    <lineage>
        <taxon>Bacteria</taxon>
        <taxon>Pseudomonadati</taxon>
        <taxon>Bacteroidota</taxon>
        <taxon>Sphingobacteriia</taxon>
        <taxon>Sphingobacteriales</taxon>
        <taxon>Sphingobacteriaceae</taxon>
        <taxon>Mucilaginibacter</taxon>
    </lineage>
</organism>
<sequence>MLFNSLPFILFYIIVTIAYFKLPYKFRWILLLAASCYFYMAFVPIYILILGFTIVIDYYAGIYLEKITDHRKRRRFLVMSLVANIGVLAVFKYYNFIAFNVNELFDVSGHTPPLAYLKILLPIGLSFHTFQAMSYTLEVYRGNQKAEQHFGIYALYVMFYPQLVAGPIERPQNVLHQFHEEHDYDFENLKAGLMQMATGFFKKVVIADRIAILVDGAYAHPQTQSGSSLCVAALFYGFQIYCDFSGYSDIALGAARTMGYNLMINFDRPFISTSVTEFWRRWHISLSTWFNDYLFTPIMIARRNWGKNAVVFALIVTFAISGLWHGAGWTFVIFGLLHGIAMVYEFKTKKFRKKLSKSWPHWLYNNLSIVITYLFACVTWVFFRSPYVHEAFYILGKIVHMKPFGPASFAMNTTEIFFSIGLIVLLCIKEKYWLTIPTKNTFWFFVIFILMVCSCYLFGVFNNKQFIYFQF</sequence>
<feature type="transmembrane region" description="Helical" evidence="8">
    <location>
        <begin position="5"/>
        <end position="22"/>
    </location>
</feature>
<keyword evidence="10" id="KW-1185">Reference proteome</keyword>
<dbReference type="Proteomes" id="UP000244168">
    <property type="component" value="Unassembled WGS sequence"/>
</dbReference>
<dbReference type="PANTHER" id="PTHR13285">
    <property type="entry name" value="ACYLTRANSFERASE"/>
    <property type="match status" value="1"/>
</dbReference>
<feature type="transmembrane region" description="Helical" evidence="8">
    <location>
        <begin position="367"/>
        <end position="387"/>
    </location>
</feature>
<comment type="caution">
    <text evidence="9">The sequence shown here is derived from an EMBL/GenBank/DDBJ whole genome shotgun (WGS) entry which is preliminary data.</text>
</comment>
<feature type="transmembrane region" description="Helical" evidence="8">
    <location>
        <begin position="329"/>
        <end position="346"/>
    </location>
</feature>
<dbReference type="GO" id="GO:0005886">
    <property type="term" value="C:plasma membrane"/>
    <property type="evidence" value="ECO:0007669"/>
    <property type="project" value="UniProtKB-SubCell"/>
</dbReference>
<dbReference type="GO" id="GO:0016746">
    <property type="term" value="F:acyltransferase activity"/>
    <property type="evidence" value="ECO:0007669"/>
    <property type="project" value="UniProtKB-KW"/>
</dbReference>
<feature type="transmembrane region" description="Helical" evidence="8">
    <location>
        <begin position="28"/>
        <end position="55"/>
    </location>
</feature>
<feature type="transmembrane region" description="Helical" evidence="8">
    <location>
        <begin position="76"/>
        <end position="94"/>
    </location>
</feature>
<keyword evidence="6 7" id="KW-0472">Membrane</keyword>
<dbReference type="OrthoDB" id="9805788at2"/>
<protein>
    <submittedName>
        <fullName evidence="9">D-alanyl-lipoteichoic acid acyltransferase DltB (MBOAT superfamily)</fullName>
    </submittedName>
</protein>
<keyword evidence="4 8" id="KW-0812">Transmembrane</keyword>
<dbReference type="PIRSF" id="PIRSF500217">
    <property type="entry name" value="AlgI"/>
    <property type="match status" value="1"/>
</dbReference>
<name>A0A2T5J5R6_9SPHI</name>
<evidence type="ECO:0000313" key="10">
    <source>
        <dbReference type="Proteomes" id="UP000244168"/>
    </source>
</evidence>
<comment type="similarity">
    <text evidence="2 7">Belongs to the membrane-bound acyltransferase family.</text>
</comment>
<feature type="transmembrane region" description="Helical" evidence="8">
    <location>
        <begin position="440"/>
        <end position="461"/>
    </location>
</feature>
<keyword evidence="5 8" id="KW-1133">Transmembrane helix</keyword>
<evidence type="ECO:0000256" key="1">
    <source>
        <dbReference type="ARBA" id="ARBA00004651"/>
    </source>
</evidence>
<dbReference type="InterPro" id="IPR004299">
    <property type="entry name" value="MBOAT_fam"/>
</dbReference>
<dbReference type="PANTHER" id="PTHR13285:SF18">
    <property type="entry name" value="PROTEIN-CYSTEINE N-PALMITOYLTRANSFERASE RASP"/>
    <property type="match status" value="1"/>
</dbReference>
<evidence type="ECO:0000256" key="5">
    <source>
        <dbReference type="ARBA" id="ARBA00022989"/>
    </source>
</evidence>
<evidence type="ECO:0000256" key="4">
    <source>
        <dbReference type="ARBA" id="ARBA00022692"/>
    </source>
</evidence>
<keyword evidence="7 9" id="KW-0012">Acyltransferase</keyword>
<evidence type="ECO:0000256" key="3">
    <source>
        <dbReference type="ARBA" id="ARBA00022475"/>
    </source>
</evidence>
<dbReference type="InterPro" id="IPR028362">
    <property type="entry name" value="AlgI"/>
</dbReference>
<feature type="transmembrane region" description="Helical" evidence="8">
    <location>
        <begin position="407"/>
        <end position="428"/>
    </location>
</feature>